<dbReference type="Gene3D" id="1.10.287.950">
    <property type="entry name" value="Methyl-accepting chemotaxis protein"/>
    <property type="match status" value="1"/>
</dbReference>
<evidence type="ECO:0000256" key="3">
    <source>
        <dbReference type="PROSITE-ProRule" id="PRU00284"/>
    </source>
</evidence>
<dbReference type="AlphaFoldDB" id="A7NPI8"/>
<dbReference type="Pfam" id="PF00672">
    <property type="entry name" value="HAMP"/>
    <property type="match status" value="2"/>
</dbReference>
<dbReference type="STRING" id="383372.Rcas_3434"/>
<name>A7NPI8_ROSCS</name>
<protein>
    <submittedName>
        <fullName evidence="7">Methyl-accepting chemotaxis sensory transducer</fullName>
    </submittedName>
</protein>
<dbReference type="Proteomes" id="UP000000263">
    <property type="component" value="Chromosome"/>
</dbReference>
<dbReference type="CDD" id="cd11386">
    <property type="entry name" value="MCP_signal"/>
    <property type="match status" value="1"/>
</dbReference>
<gene>
    <name evidence="7" type="ordered locus">Rcas_3434</name>
</gene>
<dbReference type="eggNOG" id="COG0840">
    <property type="taxonomic scope" value="Bacteria"/>
</dbReference>
<organism evidence="7 8">
    <name type="scientific">Roseiflexus castenholzii (strain DSM 13941 / HLO8)</name>
    <dbReference type="NCBI Taxonomy" id="383372"/>
    <lineage>
        <taxon>Bacteria</taxon>
        <taxon>Bacillati</taxon>
        <taxon>Chloroflexota</taxon>
        <taxon>Chloroflexia</taxon>
        <taxon>Chloroflexales</taxon>
        <taxon>Roseiflexineae</taxon>
        <taxon>Roseiflexaceae</taxon>
        <taxon>Roseiflexus</taxon>
    </lineage>
</organism>
<reference evidence="7 8" key="1">
    <citation type="submission" date="2007-08" db="EMBL/GenBank/DDBJ databases">
        <title>Complete sequence of Roseiflexus castenholzii DSM 13941.</title>
        <authorList>
            <consortium name="US DOE Joint Genome Institute"/>
            <person name="Copeland A."/>
            <person name="Lucas S."/>
            <person name="Lapidus A."/>
            <person name="Barry K."/>
            <person name="Glavina del Rio T."/>
            <person name="Dalin E."/>
            <person name="Tice H."/>
            <person name="Pitluck S."/>
            <person name="Thompson L.S."/>
            <person name="Brettin T."/>
            <person name="Bruce D."/>
            <person name="Detter J.C."/>
            <person name="Han C."/>
            <person name="Tapia R."/>
            <person name="Schmutz J."/>
            <person name="Larimer F."/>
            <person name="Land M."/>
            <person name="Hauser L."/>
            <person name="Kyrpides N."/>
            <person name="Mikhailova N."/>
            <person name="Bryant D.A."/>
            <person name="Hanada S."/>
            <person name="Tsukatani Y."/>
            <person name="Richardson P."/>
        </authorList>
    </citation>
    <scope>NUCLEOTIDE SEQUENCE [LARGE SCALE GENOMIC DNA]</scope>
    <source>
        <strain evidence="8">DSM 13941 / HLO8</strain>
    </source>
</reference>
<evidence type="ECO:0000256" key="4">
    <source>
        <dbReference type="SAM" id="Phobius"/>
    </source>
</evidence>
<comment type="similarity">
    <text evidence="2">Belongs to the methyl-accepting chemotaxis (MCP) protein family.</text>
</comment>
<dbReference type="SUPFAM" id="SSF158472">
    <property type="entry name" value="HAMP domain-like"/>
    <property type="match status" value="1"/>
</dbReference>
<dbReference type="Pfam" id="PF00015">
    <property type="entry name" value="MCPsignal"/>
    <property type="match status" value="1"/>
</dbReference>
<dbReference type="eggNOG" id="COG4191">
    <property type="taxonomic scope" value="Bacteria"/>
</dbReference>
<feature type="domain" description="HAMP" evidence="6">
    <location>
        <begin position="347"/>
        <end position="399"/>
    </location>
</feature>
<dbReference type="CDD" id="cd18773">
    <property type="entry name" value="PDC1_HK_sensor"/>
    <property type="match status" value="1"/>
</dbReference>
<feature type="transmembrane region" description="Helical" evidence="4">
    <location>
        <begin position="12"/>
        <end position="33"/>
    </location>
</feature>
<evidence type="ECO:0000259" key="6">
    <source>
        <dbReference type="PROSITE" id="PS50885"/>
    </source>
</evidence>
<dbReference type="KEGG" id="rca:Rcas_3434"/>
<dbReference type="PANTHER" id="PTHR32089">
    <property type="entry name" value="METHYL-ACCEPTING CHEMOTAXIS PROTEIN MCPB"/>
    <property type="match status" value="1"/>
</dbReference>
<keyword evidence="4" id="KW-0812">Transmembrane</keyword>
<dbReference type="InterPro" id="IPR029151">
    <property type="entry name" value="Sensor-like_sf"/>
</dbReference>
<proteinExistence type="inferred from homology"/>
<feature type="transmembrane region" description="Helical" evidence="4">
    <location>
        <begin position="324"/>
        <end position="345"/>
    </location>
</feature>
<dbReference type="PROSITE" id="PS50111">
    <property type="entry name" value="CHEMOTAXIS_TRANSDUC_2"/>
    <property type="match status" value="1"/>
</dbReference>
<dbReference type="SUPFAM" id="SSF58104">
    <property type="entry name" value="Methyl-accepting chemotaxis protein (MCP) signaling domain"/>
    <property type="match status" value="1"/>
</dbReference>
<dbReference type="GO" id="GO:0007165">
    <property type="term" value="P:signal transduction"/>
    <property type="evidence" value="ECO:0007669"/>
    <property type="project" value="UniProtKB-KW"/>
</dbReference>
<keyword evidence="4" id="KW-0472">Membrane</keyword>
<evidence type="ECO:0000256" key="2">
    <source>
        <dbReference type="ARBA" id="ARBA00029447"/>
    </source>
</evidence>
<dbReference type="EMBL" id="CP000804">
    <property type="protein sequence ID" value="ABU59484.1"/>
    <property type="molecule type" value="Genomic_DNA"/>
</dbReference>
<sequence>MLSIFSPARSLSIRLGLFTIATALMAMIALTLLTNRVATENAIATAQREIDAQTLNGIERIEMYLQDRRSGVALTAQLPLVRLMLANQDDPEARERGQSVINAVQSTFNYDSMSLLNVAGQTLISTNPTLPGQDRSQRPEVISAQRGALGMSDATTDPNDDQVYLHFTAPVYGSNNQMIGIVDGRVRLDEIHRLVALDANRSGTGSYSVIVDAHGIRLSVPNFPHLLFHPSAPLAPTVAQKMIDARRFGDNTATLLQQASSMPEVLESIDLLNRHVDESRFFTGTLNSGEEGESVIRKLRSVDWYYIHRVPIEQFYSVVRSQTGYALLITAIAASLAIAVTLWFVNNSLRRPLLQLIETASVIAGGDLRKRLHMQRRDEIGILAHTFDAMADALEARINEAQAAQAEAQRLQRIEAEGRASLERSVAEYLAFVQRVANGDLSQSLHIDRGDALGQLGEGLNHMVESLRAMGRRSQEAASAIAAAAAQILATTTQQASAANEQSTAVAQTMAALDEVRAIARQTADQADHIARDAQAALTVAQQGIAVVEETVQSMTDIRRRVEGIAQTILSLADQAQAISAITSVVSELADQSNLLALNAAIEAARAGEHGRSFSIVAQQVRDLAERSKQATVQVRSILGDIQKSTNTAVVVTEEGAKRVDSGSQLVSQAGDVIHRIAGEVETGAQVNVQMAASARQATAGLDQIGQALTSIQKAASETLASTRQAERAAQDLNTLAQSLQQMVAVYRLA</sequence>
<dbReference type="CDD" id="cd06225">
    <property type="entry name" value="HAMP"/>
    <property type="match status" value="2"/>
</dbReference>
<dbReference type="GO" id="GO:0016020">
    <property type="term" value="C:membrane"/>
    <property type="evidence" value="ECO:0007669"/>
    <property type="project" value="InterPro"/>
</dbReference>
<dbReference type="Gene3D" id="6.10.340.10">
    <property type="match status" value="1"/>
</dbReference>
<dbReference type="InterPro" id="IPR003660">
    <property type="entry name" value="HAMP_dom"/>
</dbReference>
<accession>A7NPI8</accession>
<dbReference type="PANTHER" id="PTHR32089:SF112">
    <property type="entry name" value="LYSOZYME-LIKE PROTEIN-RELATED"/>
    <property type="match status" value="1"/>
</dbReference>
<dbReference type="InterPro" id="IPR004089">
    <property type="entry name" value="MCPsignal_dom"/>
</dbReference>
<dbReference type="SUPFAM" id="SSF103190">
    <property type="entry name" value="Sensory domain-like"/>
    <property type="match status" value="1"/>
</dbReference>
<dbReference type="SMART" id="SM00304">
    <property type="entry name" value="HAMP"/>
    <property type="match status" value="2"/>
</dbReference>
<dbReference type="Gene3D" id="3.30.450.20">
    <property type="entry name" value="PAS domain"/>
    <property type="match status" value="1"/>
</dbReference>
<keyword evidence="1 3" id="KW-0807">Transducer</keyword>
<feature type="domain" description="HAMP" evidence="6">
    <location>
        <begin position="420"/>
        <end position="472"/>
    </location>
</feature>
<feature type="domain" description="Methyl-accepting transducer" evidence="5">
    <location>
        <begin position="477"/>
        <end position="713"/>
    </location>
</feature>
<evidence type="ECO:0000256" key="1">
    <source>
        <dbReference type="ARBA" id="ARBA00023224"/>
    </source>
</evidence>
<dbReference type="HOGENOM" id="CLU_000445_107_19_0"/>
<dbReference type="SMART" id="SM00283">
    <property type="entry name" value="MA"/>
    <property type="match status" value="1"/>
</dbReference>
<evidence type="ECO:0000259" key="5">
    <source>
        <dbReference type="PROSITE" id="PS50111"/>
    </source>
</evidence>
<dbReference type="RefSeq" id="WP_012121908.1">
    <property type="nucleotide sequence ID" value="NC_009767.1"/>
</dbReference>
<evidence type="ECO:0000313" key="8">
    <source>
        <dbReference type="Proteomes" id="UP000000263"/>
    </source>
</evidence>
<evidence type="ECO:0000313" key="7">
    <source>
        <dbReference type="EMBL" id="ABU59484.1"/>
    </source>
</evidence>
<dbReference type="OrthoDB" id="2489132at2"/>
<keyword evidence="4" id="KW-1133">Transmembrane helix</keyword>
<keyword evidence="8" id="KW-1185">Reference proteome</keyword>
<dbReference type="PROSITE" id="PS50885">
    <property type="entry name" value="HAMP"/>
    <property type="match status" value="2"/>
</dbReference>